<sequence length="145" mass="14857">MVAVAFNLPPLQNAWTILRATSSPLSSPSITATAVGPAPLMVQPSAPASRAAALTAAMPGMRGALVGSTMPSEDIAEPMTPASPCSTAATSAAAWLELRTCCWTATCLGSAARILLVGASKSGVTRTKWRRRQGGEESGMKWKGS</sequence>
<reference evidence="1" key="2">
    <citation type="journal article" date="2015" name="Data Brief">
        <title>Shoot transcriptome of the giant reed, Arundo donax.</title>
        <authorList>
            <person name="Barrero R.A."/>
            <person name="Guerrero F.D."/>
            <person name="Moolhuijzen P."/>
            <person name="Goolsby J.A."/>
            <person name="Tidwell J."/>
            <person name="Bellgard S.E."/>
            <person name="Bellgard M.I."/>
        </authorList>
    </citation>
    <scope>NUCLEOTIDE SEQUENCE</scope>
    <source>
        <tissue evidence="1">Shoot tissue taken approximately 20 cm above the soil surface</tissue>
    </source>
</reference>
<evidence type="ECO:0000313" key="1">
    <source>
        <dbReference type="EMBL" id="JAE03178.1"/>
    </source>
</evidence>
<dbReference type="EMBL" id="GBRH01194718">
    <property type="protein sequence ID" value="JAE03178.1"/>
    <property type="molecule type" value="Transcribed_RNA"/>
</dbReference>
<proteinExistence type="predicted"/>
<dbReference type="AlphaFoldDB" id="A0A0A9F4I3"/>
<organism evidence="1">
    <name type="scientific">Arundo donax</name>
    <name type="common">Giant reed</name>
    <name type="synonym">Donax arundinaceus</name>
    <dbReference type="NCBI Taxonomy" id="35708"/>
    <lineage>
        <taxon>Eukaryota</taxon>
        <taxon>Viridiplantae</taxon>
        <taxon>Streptophyta</taxon>
        <taxon>Embryophyta</taxon>
        <taxon>Tracheophyta</taxon>
        <taxon>Spermatophyta</taxon>
        <taxon>Magnoliopsida</taxon>
        <taxon>Liliopsida</taxon>
        <taxon>Poales</taxon>
        <taxon>Poaceae</taxon>
        <taxon>PACMAD clade</taxon>
        <taxon>Arundinoideae</taxon>
        <taxon>Arundineae</taxon>
        <taxon>Arundo</taxon>
    </lineage>
</organism>
<accession>A0A0A9F4I3</accession>
<name>A0A0A9F4I3_ARUDO</name>
<reference evidence="1" key="1">
    <citation type="submission" date="2014-09" db="EMBL/GenBank/DDBJ databases">
        <authorList>
            <person name="Magalhaes I.L.F."/>
            <person name="Oliveira U."/>
            <person name="Santos F.R."/>
            <person name="Vidigal T.H.D.A."/>
            <person name="Brescovit A.D."/>
            <person name="Santos A.J."/>
        </authorList>
    </citation>
    <scope>NUCLEOTIDE SEQUENCE</scope>
    <source>
        <tissue evidence="1">Shoot tissue taken approximately 20 cm above the soil surface</tissue>
    </source>
</reference>
<protein>
    <submittedName>
        <fullName evidence="1">Uncharacterized protein</fullName>
    </submittedName>
</protein>